<evidence type="ECO:0000256" key="1">
    <source>
        <dbReference type="SAM" id="MobiDB-lite"/>
    </source>
</evidence>
<keyword evidence="3" id="KW-1185">Reference proteome</keyword>
<proteinExistence type="predicted"/>
<evidence type="ECO:0000313" key="3">
    <source>
        <dbReference type="Proteomes" id="UP000663859"/>
    </source>
</evidence>
<organism evidence="2 3">
    <name type="scientific">Candidatus Methylacidithermus pantelleriae</name>
    <dbReference type="NCBI Taxonomy" id="2744239"/>
    <lineage>
        <taxon>Bacteria</taxon>
        <taxon>Pseudomonadati</taxon>
        <taxon>Verrucomicrobiota</taxon>
        <taxon>Methylacidiphilae</taxon>
        <taxon>Methylacidiphilales</taxon>
        <taxon>Methylacidiphilaceae</taxon>
        <taxon>Candidatus Methylacidithermus</taxon>
    </lineage>
</organism>
<sequence length="122" mass="12900">MFTAVRHVNACWCVTVGGEPVLQVTDALGVRGADRFPGEAERSAERSDGDQERHEEGTKENEGIPVTVISLALDAAGCYSALGATKGSSFKHPINHAPRVLITNHTWPGVPMLGPLLLGRAG</sequence>
<accession>A0A8J2FMY5</accession>
<dbReference type="Proteomes" id="UP000663859">
    <property type="component" value="Unassembled WGS sequence"/>
</dbReference>
<comment type="caution">
    <text evidence="2">The sequence shown here is derived from an EMBL/GenBank/DDBJ whole genome shotgun (WGS) entry which is preliminary data.</text>
</comment>
<dbReference type="EMBL" id="CAJNOB010000001">
    <property type="protein sequence ID" value="CAF0688941.1"/>
    <property type="molecule type" value="Genomic_DNA"/>
</dbReference>
<feature type="region of interest" description="Disordered" evidence="1">
    <location>
        <begin position="33"/>
        <end position="63"/>
    </location>
</feature>
<protein>
    <submittedName>
        <fullName evidence="2">Uncharacterized protein</fullName>
    </submittedName>
</protein>
<evidence type="ECO:0000313" key="2">
    <source>
        <dbReference type="EMBL" id="CAF0688941.1"/>
    </source>
</evidence>
<reference evidence="2" key="1">
    <citation type="submission" date="2021-02" db="EMBL/GenBank/DDBJ databases">
        <authorList>
            <person name="Cremers G."/>
            <person name="Picone N."/>
        </authorList>
    </citation>
    <scope>NUCLEOTIDE SEQUENCE</scope>
    <source>
        <strain evidence="2">PQ17</strain>
    </source>
</reference>
<name>A0A8J2FMY5_9BACT</name>
<gene>
    <name evidence="2" type="ORF">MPNT_10058</name>
</gene>
<feature type="compositionally biased region" description="Basic and acidic residues" evidence="1">
    <location>
        <begin position="33"/>
        <end position="62"/>
    </location>
</feature>
<dbReference type="AlphaFoldDB" id="A0A8J2FMY5"/>